<proteinExistence type="predicted"/>
<protein>
    <submittedName>
        <fullName evidence="1">Uncharacterized protein</fullName>
    </submittedName>
</protein>
<evidence type="ECO:0000313" key="2">
    <source>
        <dbReference type="Proteomes" id="UP001054945"/>
    </source>
</evidence>
<reference evidence="1 2" key="1">
    <citation type="submission" date="2021-06" db="EMBL/GenBank/DDBJ databases">
        <title>Caerostris extrusa draft genome.</title>
        <authorList>
            <person name="Kono N."/>
            <person name="Arakawa K."/>
        </authorList>
    </citation>
    <scope>NUCLEOTIDE SEQUENCE [LARGE SCALE GENOMIC DNA]</scope>
</reference>
<organism evidence="1 2">
    <name type="scientific">Caerostris extrusa</name>
    <name type="common">Bark spider</name>
    <name type="synonym">Caerostris bankana</name>
    <dbReference type="NCBI Taxonomy" id="172846"/>
    <lineage>
        <taxon>Eukaryota</taxon>
        <taxon>Metazoa</taxon>
        <taxon>Ecdysozoa</taxon>
        <taxon>Arthropoda</taxon>
        <taxon>Chelicerata</taxon>
        <taxon>Arachnida</taxon>
        <taxon>Araneae</taxon>
        <taxon>Araneomorphae</taxon>
        <taxon>Entelegynae</taxon>
        <taxon>Araneoidea</taxon>
        <taxon>Araneidae</taxon>
        <taxon>Caerostris</taxon>
    </lineage>
</organism>
<sequence length="85" mass="9350">MPPTGFEPEACGTNSLSLINQAALAEEGEEKGYLEPAPLPGSKYSWPPALPYEIKMLKGINNFIKGFREGGTVTSQQPKNYHHHH</sequence>
<evidence type="ECO:0000313" key="1">
    <source>
        <dbReference type="EMBL" id="GIY96816.1"/>
    </source>
</evidence>
<dbReference type="Proteomes" id="UP001054945">
    <property type="component" value="Unassembled WGS sequence"/>
</dbReference>
<accession>A0AAV4XNU0</accession>
<comment type="caution">
    <text evidence="1">The sequence shown here is derived from an EMBL/GenBank/DDBJ whole genome shotgun (WGS) entry which is preliminary data.</text>
</comment>
<dbReference type="EMBL" id="BPLR01018092">
    <property type="protein sequence ID" value="GIY96816.1"/>
    <property type="molecule type" value="Genomic_DNA"/>
</dbReference>
<dbReference type="AlphaFoldDB" id="A0AAV4XNU0"/>
<keyword evidence="2" id="KW-1185">Reference proteome</keyword>
<name>A0AAV4XNU0_CAEEX</name>
<gene>
    <name evidence="1" type="ORF">CEXT_349051</name>
</gene>